<dbReference type="Pfam" id="PF02384">
    <property type="entry name" value="N6_Mtase"/>
    <property type="match status" value="1"/>
</dbReference>
<feature type="domain" description="DNA methylase adenine-specific" evidence="8">
    <location>
        <begin position="142"/>
        <end position="417"/>
    </location>
</feature>
<keyword evidence="4" id="KW-0949">S-adenosyl-L-methionine</keyword>
<keyword evidence="2 9" id="KW-0489">Methyltransferase</keyword>
<protein>
    <recommendedName>
        <fullName evidence="1">site-specific DNA-methyltransferase (adenine-specific)</fullName>
        <ecNumber evidence="1">2.1.1.72</ecNumber>
    </recommendedName>
</protein>
<evidence type="ECO:0000256" key="3">
    <source>
        <dbReference type="ARBA" id="ARBA00022679"/>
    </source>
</evidence>
<evidence type="ECO:0000313" key="10">
    <source>
        <dbReference type="Proteomes" id="UP001224418"/>
    </source>
</evidence>
<dbReference type="PANTHER" id="PTHR42933">
    <property type="entry name" value="SLR6095 PROTEIN"/>
    <property type="match status" value="1"/>
</dbReference>
<dbReference type="GO" id="GO:0009007">
    <property type="term" value="F:site-specific DNA-methyltransferase (adenine-specific) activity"/>
    <property type="evidence" value="ECO:0007669"/>
    <property type="project" value="UniProtKB-EC"/>
</dbReference>
<proteinExistence type="predicted"/>
<keyword evidence="10" id="KW-1185">Reference proteome</keyword>
<dbReference type="EC" id="2.1.1.72" evidence="1"/>
<organism evidence="9 10">
    <name type="scientific">Hathewaya limosa</name>
    <name type="common">Clostridium limosum</name>
    <dbReference type="NCBI Taxonomy" id="1536"/>
    <lineage>
        <taxon>Bacteria</taxon>
        <taxon>Bacillati</taxon>
        <taxon>Bacillota</taxon>
        <taxon>Clostridia</taxon>
        <taxon>Eubacteriales</taxon>
        <taxon>Clostridiaceae</taxon>
        <taxon>Hathewaya</taxon>
    </lineage>
</organism>
<accession>A0ABU0JQ07</accession>
<dbReference type="PRINTS" id="PR00507">
    <property type="entry name" value="N12N6MTFRASE"/>
</dbReference>
<gene>
    <name evidence="9" type="ORF">QOZ93_000873</name>
</gene>
<dbReference type="PANTHER" id="PTHR42933:SF1">
    <property type="entry name" value="SITE-SPECIFIC DNA-METHYLTRANSFERASE (ADENINE-SPECIFIC)"/>
    <property type="match status" value="1"/>
</dbReference>
<dbReference type="InterPro" id="IPR051537">
    <property type="entry name" value="DNA_Adenine_Mtase"/>
</dbReference>
<dbReference type="RefSeq" id="WP_307355252.1">
    <property type="nucleotide sequence ID" value="NZ_BAAACJ010000009.1"/>
</dbReference>
<evidence type="ECO:0000256" key="7">
    <source>
        <dbReference type="SAM" id="Coils"/>
    </source>
</evidence>
<dbReference type="Gene3D" id="3.40.50.150">
    <property type="entry name" value="Vaccinia Virus protein VP39"/>
    <property type="match status" value="1"/>
</dbReference>
<evidence type="ECO:0000256" key="2">
    <source>
        <dbReference type="ARBA" id="ARBA00022603"/>
    </source>
</evidence>
<evidence type="ECO:0000259" key="8">
    <source>
        <dbReference type="Pfam" id="PF02384"/>
    </source>
</evidence>
<dbReference type="Proteomes" id="UP001224418">
    <property type="component" value="Unassembled WGS sequence"/>
</dbReference>
<evidence type="ECO:0000256" key="5">
    <source>
        <dbReference type="ARBA" id="ARBA00022747"/>
    </source>
</evidence>
<dbReference type="GO" id="GO:0032259">
    <property type="term" value="P:methylation"/>
    <property type="evidence" value="ECO:0007669"/>
    <property type="project" value="UniProtKB-KW"/>
</dbReference>
<comment type="caution">
    <text evidence="9">The sequence shown here is derived from an EMBL/GenBank/DDBJ whole genome shotgun (WGS) entry which is preliminary data.</text>
</comment>
<dbReference type="InterPro" id="IPR029063">
    <property type="entry name" value="SAM-dependent_MTases_sf"/>
</dbReference>
<keyword evidence="7" id="KW-0175">Coiled coil</keyword>
<name>A0ABU0JQ07_HATLI</name>
<reference evidence="9 10" key="1">
    <citation type="submission" date="2023-07" db="EMBL/GenBank/DDBJ databases">
        <title>Genomic Encyclopedia of Type Strains, Phase IV (KMG-IV): sequencing the most valuable type-strain genomes for metagenomic binning, comparative biology and taxonomic classification.</title>
        <authorList>
            <person name="Goeker M."/>
        </authorList>
    </citation>
    <scope>NUCLEOTIDE SEQUENCE [LARGE SCALE GENOMIC DNA]</scope>
    <source>
        <strain evidence="9 10">DSM 1400</strain>
    </source>
</reference>
<keyword evidence="3 9" id="KW-0808">Transferase</keyword>
<dbReference type="InterPro" id="IPR003356">
    <property type="entry name" value="DNA_methylase_A-5"/>
</dbReference>
<sequence length="448" mass="52003">MIKLKQNSKDYLNGFTNLLSGYFDLEECQKIILEFTFLNLLSEALYSKDKFIYKEIKGNIDFNLENGDTKEFFNKLHIFINENACLKNIINHIFKLEKLENKNLIKKIITYLNEFYTDGVRGQVFKKCIDTVFKTTKIENITSPNISKLIRILLRNFEFKSLYDPTIGNGNLITEIAIKRQDIKLYGQDINENVINICKMLLIISGRIQDIKNIHIGNSITNPKHIIEGRLQKFDCIVSEPPFFIKDWGYNEVISDKYNRFYRGLPSKSLGDYAFITHIVESLDEKGMAVVVEPSGVLFRKGSEGKIREALIEENLIDCIIALPNNMMYGTTVSTNILIFKKNRKREEILFIDVINNVESSKVLTVLQDSMIEKIVTTYENYVEQIGFSKVVSRRELMLNNNNLSVQRYVESLGEREELNIEIINKKMTSLQKNIKEVQKQLDSYLIN</sequence>
<evidence type="ECO:0000256" key="1">
    <source>
        <dbReference type="ARBA" id="ARBA00011900"/>
    </source>
</evidence>
<evidence type="ECO:0000256" key="6">
    <source>
        <dbReference type="ARBA" id="ARBA00047942"/>
    </source>
</evidence>
<keyword evidence="5" id="KW-0680">Restriction system</keyword>
<feature type="coiled-coil region" evidence="7">
    <location>
        <begin position="421"/>
        <end position="448"/>
    </location>
</feature>
<comment type="catalytic activity">
    <reaction evidence="6">
        <text>a 2'-deoxyadenosine in DNA + S-adenosyl-L-methionine = an N(6)-methyl-2'-deoxyadenosine in DNA + S-adenosyl-L-homocysteine + H(+)</text>
        <dbReference type="Rhea" id="RHEA:15197"/>
        <dbReference type="Rhea" id="RHEA-COMP:12418"/>
        <dbReference type="Rhea" id="RHEA-COMP:12419"/>
        <dbReference type="ChEBI" id="CHEBI:15378"/>
        <dbReference type="ChEBI" id="CHEBI:57856"/>
        <dbReference type="ChEBI" id="CHEBI:59789"/>
        <dbReference type="ChEBI" id="CHEBI:90615"/>
        <dbReference type="ChEBI" id="CHEBI:90616"/>
        <dbReference type="EC" id="2.1.1.72"/>
    </reaction>
</comment>
<dbReference type="SUPFAM" id="SSF53335">
    <property type="entry name" value="S-adenosyl-L-methionine-dependent methyltransferases"/>
    <property type="match status" value="1"/>
</dbReference>
<evidence type="ECO:0000313" key="9">
    <source>
        <dbReference type="EMBL" id="MDQ0479144.1"/>
    </source>
</evidence>
<evidence type="ECO:0000256" key="4">
    <source>
        <dbReference type="ARBA" id="ARBA00022691"/>
    </source>
</evidence>
<dbReference type="EMBL" id="JAUSWN010000005">
    <property type="protein sequence ID" value="MDQ0479144.1"/>
    <property type="molecule type" value="Genomic_DNA"/>
</dbReference>